<evidence type="ECO:0000313" key="1">
    <source>
        <dbReference type="EMBL" id="AEK24176.1"/>
    </source>
</evidence>
<dbReference type="STRING" id="860228.Ccan_20600"/>
<organism evidence="1 2">
    <name type="scientific">Capnocytophaga canimorsus (strain 5)</name>
    <dbReference type="NCBI Taxonomy" id="860228"/>
    <lineage>
        <taxon>Bacteria</taxon>
        <taxon>Pseudomonadati</taxon>
        <taxon>Bacteroidota</taxon>
        <taxon>Flavobacteriia</taxon>
        <taxon>Flavobacteriales</taxon>
        <taxon>Flavobacteriaceae</taxon>
        <taxon>Capnocytophaga</taxon>
    </lineage>
</organism>
<proteinExistence type="predicted"/>
<name>F9YU58_CAPCC</name>
<sequence>MESGEPKFTNKTPFDIDFELIKNTAKILNLFYKKSFIINY</sequence>
<dbReference type="HOGENOM" id="CLU_3286650_0_0_10"/>
<protein>
    <submittedName>
        <fullName evidence="1">Uncharacterized protein</fullName>
    </submittedName>
</protein>
<accession>F9YU58</accession>
<dbReference type="AlphaFoldDB" id="F9YU58"/>
<gene>
    <name evidence="1" type="ordered locus">Ccan_20600</name>
</gene>
<reference evidence="1 2" key="1">
    <citation type="journal article" date="2011" name="J. Bacteriol.">
        <title>Complete genome sequence of the dog commensal and human pathogen Capnocytophaga canimorsus strain 5.</title>
        <authorList>
            <person name="Manfredi P."/>
            <person name="Pagni M."/>
            <person name="Cornelis G.R."/>
        </authorList>
    </citation>
    <scope>NUCLEOTIDE SEQUENCE [LARGE SCALE GENOMIC DNA]</scope>
    <source>
        <strain evidence="2">5</strain>
    </source>
</reference>
<dbReference type="KEGG" id="ccm:Ccan_20600"/>
<keyword evidence="2" id="KW-1185">Reference proteome</keyword>
<dbReference type="Proteomes" id="UP000008895">
    <property type="component" value="Chromosome"/>
</dbReference>
<dbReference type="EMBL" id="CP002113">
    <property type="protein sequence ID" value="AEK24176.1"/>
    <property type="molecule type" value="Genomic_DNA"/>
</dbReference>
<evidence type="ECO:0000313" key="2">
    <source>
        <dbReference type="Proteomes" id="UP000008895"/>
    </source>
</evidence>